<accession>A0AAD4WCV5</accession>
<dbReference type="Proteomes" id="UP001054821">
    <property type="component" value="Chromosome 3"/>
</dbReference>
<evidence type="ECO:0000313" key="1">
    <source>
        <dbReference type="EMBL" id="KAI5340678.1"/>
    </source>
</evidence>
<comment type="caution">
    <text evidence="1">The sequence shown here is derived from an EMBL/GenBank/DDBJ whole genome shotgun (WGS) entry which is preliminary data.</text>
</comment>
<name>A0AAD4WCV5_PRUDU</name>
<dbReference type="PANTHER" id="PTHR35546:SF130">
    <property type="entry name" value="EXPRESSED PROTEIN"/>
    <property type="match status" value="1"/>
</dbReference>
<dbReference type="EMBL" id="JAJFAZ020000003">
    <property type="protein sequence ID" value="KAI5340678.1"/>
    <property type="molecule type" value="Genomic_DNA"/>
</dbReference>
<gene>
    <name evidence="1" type="ORF">L3X38_019952</name>
</gene>
<keyword evidence="2" id="KW-1185">Reference proteome</keyword>
<proteinExistence type="predicted"/>
<sequence>MPIVRTLINYNIKMGLKERSKFTDPVAERSLQSLRSFLPTLSSKLTDLVIDRPSEDKLPVFGHEDLKAVVLETYNDLVLCCACKYYQRDYCICNLYTQKWVAHPPSPQCHKRVVALGFICDPPYYSYYGEEAEFHRKEATQQRNAAEYIYRHRVVRIPEFSHCQDHTFKYYVEIFSSETGEMESVPAIEGLDGDVSEIECLGVCQGCLRMFNFELRTGSLLVWDFKLPEPADDQMLNGGSNCLILKHRVPMDPRDKLYMDRIKLCVLDPNNKDILYFYRSTHIFVMCNIRTKTWSEIAKETWERSDAPLLPLILHPPWPTPVPTHFPVRRVPQRVGTCSTRHGQCKCN</sequence>
<evidence type="ECO:0000313" key="2">
    <source>
        <dbReference type="Proteomes" id="UP001054821"/>
    </source>
</evidence>
<dbReference type="PANTHER" id="PTHR35546">
    <property type="entry name" value="F-BOX PROTEIN INTERACTION DOMAIN PROTEIN-RELATED"/>
    <property type="match status" value="1"/>
</dbReference>
<dbReference type="AlphaFoldDB" id="A0AAD4WCV5"/>
<dbReference type="InterPro" id="IPR055290">
    <property type="entry name" value="At3g26010-like"/>
</dbReference>
<organism evidence="1 2">
    <name type="scientific">Prunus dulcis</name>
    <name type="common">Almond</name>
    <name type="synonym">Amygdalus dulcis</name>
    <dbReference type="NCBI Taxonomy" id="3755"/>
    <lineage>
        <taxon>Eukaryota</taxon>
        <taxon>Viridiplantae</taxon>
        <taxon>Streptophyta</taxon>
        <taxon>Embryophyta</taxon>
        <taxon>Tracheophyta</taxon>
        <taxon>Spermatophyta</taxon>
        <taxon>Magnoliopsida</taxon>
        <taxon>eudicotyledons</taxon>
        <taxon>Gunneridae</taxon>
        <taxon>Pentapetalae</taxon>
        <taxon>rosids</taxon>
        <taxon>fabids</taxon>
        <taxon>Rosales</taxon>
        <taxon>Rosaceae</taxon>
        <taxon>Amygdaloideae</taxon>
        <taxon>Amygdaleae</taxon>
        <taxon>Prunus</taxon>
    </lineage>
</organism>
<reference evidence="1 2" key="1">
    <citation type="journal article" date="2022" name="G3 (Bethesda)">
        <title>Whole-genome sequence and methylome profiling of the almond [Prunus dulcis (Mill.) D.A. Webb] cultivar 'Nonpareil'.</title>
        <authorList>
            <person name="D'Amico-Willman K.M."/>
            <person name="Ouma W.Z."/>
            <person name="Meulia T."/>
            <person name="Sideli G.M."/>
            <person name="Gradziel T.M."/>
            <person name="Fresnedo-Ramirez J."/>
        </authorList>
    </citation>
    <scope>NUCLEOTIDE SEQUENCE [LARGE SCALE GENOMIC DNA]</scope>
    <source>
        <strain evidence="1">Clone GOH B32 T37-40</strain>
    </source>
</reference>
<protein>
    <submittedName>
        <fullName evidence="1">Uncharacterized protein</fullName>
    </submittedName>
</protein>